<dbReference type="GO" id="GO:0008173">
    <property type="term" value="F:RNA methyltransferase activity"/>
    <property type="evidence" value="ECO:0007669"/>
    <property type="project" value="InterPro"/>
</dbReference>
<dbReference type="eggNOG" id="KOG0838">
    <property type="taxonomic scope" value="Eukaryota"/>
</dbReference>
<evidence type="ECO:0000256" key="1">
    <source>
        <dbReference type="ARBA" id="ARBA00022603"/>
    </source>
</evidence>
<reference evidence="6" key="1">
    <citation type="journal article" date="2006" name="PLoS Biol.">
        <title>Macronuclear genome sequence of the ciliate Tetrahymena thermophila, a model eukaryote.</title>
        <authorList>
            <person name="Eisen J.A."/>
            <person name="Coyne R.S."/>
            <person name="Wu M."/>
            <person name="Wu D."/>
            <person name="Thiagarajan M."/>
            <person name="Wortman J.R."/>
            <person name="Badger J.H."/>
            <person name="Ren Q."/>
            <person name="Amedeo P."/>
            <person name="Jones K.M."/>
            <person name="Tallon L.J."/>
            <person name="Delcher A.L."/>
            <person name="Salzberg S.L."/>
            <person name="Silva J.C."/>
            <person name="Haas B.J."/>
            <person name="Majoros W.H."/>
            <person name="Farzad M."/>
            <person name="Carlton J.M."/>
            <person name="Smith R.K. Jr."/>
            <person name="Garg J."/>
            <person name="Pearlman R.E."/>
            <person name="Karrer K.M."/>
            <person name="Sun L."/>
            <person name="Manning G."/>
            <person name="Elde N.C."/>
            <person name="Turkewitz A.P."/>
            <person name="Asai D.J."/>
            <person name="Wilkes D.E."/>
            <person name="Wang Y."/>
            <person name="Cai H."/>
            <person name="Collins K."/>
            <person name="Stewart B.A."/>
            <person name="Lee S.R."/>
            <person name="Wilamowska K."/>
            <person name="Weinberg Z."/>
            <person name="Ruzzo W.L."/>
            <person name="Wloga D."/>
            <person name="Gaertig J."/>
            <person name="Frankel J."/>
            <person name="Tsao C.-C."/>
            <person name="Gorovsky M.A."/>
            <person name="Keeling P.J."/>
            <person name="Waller R.F."/>
            <person name="Patron N.J."/>
            <person name="Cherry J.M."/>
            <person name="Stover N.A."/>
            <person name="Krieger C.J."/>
            <person name="del Toro C."/>
            <person name="Ryder H.F."/>
            <person name="Williamson S.C."/>
            <person name="Barbeau R.A."/>
            <person name="Hamilton E.P."/>
            <person name="Orias E."/>
        </authorList>
    </citation>
    <scope>NUCLEOTIDE SEQUENCE [LARGE SCALE GENOMIC DNA]</scope>
    <source>
        <strain evidence="6">SB210</strain>
    </source>
</reference>
<dbReference type="Pfam" id="PF00588">
    <property type="entry name" value="SpoU_methylase"/>
    <property type="match status" value="1"/>
</dbReference>
<keyword evidence="2" id="KW-0808">Transferase</keyword>
<dbReference type="GeneID" id="7833393"/>
<gene>
    <name evidence="5" type="ORF">TTHERM_00317140</name>
</gene>
<keyword evidence="6" id="KW-1185">Reference proteome</keyword>
<dbReference type="Proteomes" id="UP000009168">
    <property type="component" value="Unassembled WGS sequence"/>
</dbReference>
<accession>I7M2R4</accession>
<dbReference type="SUPFAM" id="SSF75217">
    <property type="entry name" value="alpha/beta knot"/>
    <property type="match status" value="1"/>
</dbReference>
<dbReference type="InterPro" id="IPR029026">
    <property type="entry name" value="tRNA_m1G_MTases_N"/>
</dbReference>
<dbReference type="CDD" id="cd18096">
    <property type="entry name" value="SpoU-like"/>
    <property type="match status" value="1"/>
</dbReference>
<proteinExistence type="predicted"/>
<evidence type="ECO:0000259" key="4">
    <source>
        <dbReference type="Pfam" id="PF00588"/>
    </source>
</evidence>
<feature type="domain" description="tRNA/rRNA methyltransferase SpoU type" evidence="4">
    <location>
        <begin position="20"/>
        <end position="179"/>
    </location>
</feature>
<evidence type="ECO:0000256" key="2">
    <source>
        <dbReference type="ARBA" id="ARBA00022679"/>
    </source>
</evidence>
<dbReference type="OrthoDB" id="270651at2759"/>
<dbReference type="RefSeq" id="XP_001021395.1">
    <property type="nucleotide sequence ID" value="XM_001021395.3"/>
</dbReference>
<dbReference type="Gene3D" id="3.40.1280.10">
    <property type="match status" value="1"/>
</dbReference>
<name>I7M2R4_TETTS</name>
<dbReference type="InterPro" id="IPR029028">
    <property type="entry name" value="Alpha/beta_knot_MTases"/>
</dbReference>
<protein>
    <submittedName>
        <fullName evidence="5">TrmH family RNA methyltransferase</fullName>
    </submittedName>
</protein>
<dbReference type="PANTHER" id="PTHR43191">
    <property type="entry name" value="RRNA METHYLTRANSFERASE 3"/>
    <property type="match status" value="1"/>
</dbReference>
<keyword evidence="1 5" id="KW-0489">Methyltransferase</keyword>
<feature type="region of interest" description="Disordered" evidence="3">
    <location>
        <begin position="200"/>
        <end position="252"/>
    </location>
</feature>
<dbReference type="GO" id="GO:0006396">
    <property type="term" value="P:RNA processing"/>
    <property type="evidence" value="ECO:0007669"/>
    <property type="project" value="InterPro"/>
</dbReference>
<dbReference type="OMA" id="CDHFVYI"/>
<dbReference type="GO" id="GO:0032259">
    <property type="term" value="P:methylation"/>
    <property type="evidence" value="ECO:0007669"/>
    <property type="project" value="UniProtKB-KW"/>
</dbReference>
<dbReference type="AlphaFoldDB" id="I7M2R4"/>
<dbReference type="InParanoid" id="I7M2R4"/>
<dbReference type="STRING" id="312017.I7M2R4"/>
<dbReference type="InterPro" id="IPR001537">
    <property type="entry name" value="SpoU_MeTrfase"/>
</dbReference>
<dbReference type="EMBL" id="GG662605">
    <property type="protein sequence ID" value="EAS01150.1"/>
    <property type="molecule type" value="Genomic_DNA"/>
</dbReference>
<organism evidence="5 6">
    <name type="scientific">Tetrahymena thermophila (strain SB210)</name>
    <dbReference type="NCBI Taxonomy" id="312017"/>
    <lineage>
        <taxon>Eukaryota</taxon>
        <taxon>Sar</taxon>
        <taxon>Alveolata</taxon>
        <taxon>Ciliophora</taxon>
        <taxon>Intramacronucleata</taxon>
        <taxon>Oligohymenophorea</taxon>
        <taxon>Hymenostomatida</taxon>
        <taxon>Tetrahymenina</taxon>
        <taxon>Tetrahymenidae</taxon>
        <taxon>Tetrahymena</taxon>
    </lineage>
</organism>
<sequence length="252" mass="28868">MDIVQQNQDMQNTNKLPKGYLLLHNIGKKNNMGIIIRSASAFNFEKVFLISKNEDIFNEEVEGDERKRKRVLHRVVKEFQMFGNHGTQAQMQFDVFKNLKEAKQYFVQNNIKVCGVEITPDSKSVVTHPFQGDTVFLMGNEGAGLIEAHKKICDHFVYIPQYTNKTASLNVSCAASIIFHHFALWAGYQESQIFGEKFQDQAAIEGEQQEKDSQSDEEKESSQNQDQNEEQISKVPQGQDDQSNLKEESKQQ</sequence>
<evidence type="ECO:0000313" key="6">
    <source>
        <dbReference type="Proteomes" id="UP000009168"/>
    </source>
</evidence>
<feature type="compositionally biased region" description="Basic and acidic residues" evidence="3">
    <location>
        <begin position="243"/>
        <end position="252"/>
    </location>
</feature>
<dbReference type="InterPro" id="IPR051259">
    <property type="entry name" value="rRNA_Methyltransferase"/>
</dbReference>
<evidence type="ECO:0000313" key="5">
    <source>
        <dbReference type="EMBL" id="EAS01150.1"/>
    </source>
</evidence>
<evidence type="ECO:0000256" key="3">
    <source>
        <dbReference type="SAM" id="MobiDB-lite"/>
    </source>
</evidence>
<dbReference type="GO" id="GO:0003723">
    <property type="term" value="F:RNA binding"/>
    <property type="evidence" value="ECO:0007669"/>
    <property type="project" value="InterPro"/>
</dbReference>
<dbReference type="PANTHER" id="PTHR43191:SF7">
    <property type="entry name" value="OBP33PEP LIKE PROTEIN"/>
    <property type="match status" value="1"/>
</dbReference>
<dbReference type="HOGENOM" id="CLU_094787_1_0_1"/>
<dbReference type="KEGG" id="tet:TTHERM_00317140"/>